<evidence type="ECO:0000313" key="13">
    <source>
        <dbReference type="Proteomes" id="UP001219933"/>
    </source>
</evidence>
<reference evidence="12" key="1">
    <citation type="submission" date="2023-03" db="EMBL/GenBank/DDBJ databases">
        <title>Mating type loci evolution in Malassezia.</title>
        <authorList>
            <person name="Coelho M.A."/>
        </authorList>
    </citation>
    <scope>NUCLEOTIDE SEQUENCE</scope>
    <source>
        <strain evidence="12">CBS 11721</strain>
    </source>
</reference>
<dbReference type="Gene3D" id="1.25.40.510">
    <property type="entry name" value="GLE1-like"/>
    <property type="match status" value="1"/>
</dbReference>
<keyword evidence="4" id="KW-0509">mRNA transport</keyword>
<dbReference type="EMBL" id="CP119877">
    <property type="protein sequence ID" value="WFD33294.1"/>
    <property type="molecule type" value="Genomic_DNA"/>
</dbReference>
<dbReference type="InterPro" id="IPR038506">
    <property type="entry name" value="GLE1-like_sf"/>
</dbReference>
<dbReference type="Pfam" id="PF07817">
    <property type="entry name" value="GLE1"/>
    <property type="match status" value="1"/>
</dbReference>
<evidence type="ECO:0000256" key="1">
    <source>
        <dbReference type="ARBA" id="ARBA00004567"/>
    </source>
</evidence>
<dbReference type="GO" id="GO:0015031">
    <property type="term" value="P:protein transport"/>
    <property type="evidence" value="ECO:0007669"/>
    <property type="project" value="UniProtKB-KW"/>
</dbReference>
<evidence type="ECO:0000256" key="4">
    <source>
        <dbReference type="ARBA" id="ARBA00022816"/>
    </source>
</evidence>
<gene>
    <name evidence="12" type="primary">GLE1</name>
    <name evidence="12" type="ORF">MCUN1_000107</name>
</gene>
<dbReference type="GO" id="GO:0044614">
    <property type="term" value="C:nuclear pore cytoplasmic filaments"/>
    <property type="evidence" value="ECO:0007669"/>
    <property type="project" value="TreeGrafter"/>
</dbReference>
<evidence type="ECO:0000256" key="11">
    <source>
        <dbReference type="SAM" id="MobiDB-lite"/>
    </source>
</evidence>
<name>A0AAF0ER06_9BASI</name>
<dbReference type="GO" id="GO:0005543">
    <property type="term" value="F:phospholipid binding"/>
    <property type="evidence" value="ECO:0007669"/>
    <property type="project" value="TreeGrafter"/>
</dbReference>
<evidence type="ECO:0000256" key="7">
    <source>
        <dbReference type="ARBA" id="ARBA00023132"/>
    </source>
</evidence>
<keyword evidence="7" id="KW-0906">Nuclear pore complex</keyword>
<comment type="similarity">
    <text evidence="2">Belongs to the GLE1 family.</text>
</comment>
<protein>
    <recommendedName>
        <fullName evidence="9">mRNA export factor GLE1</fullName>
    </recommendedName>
    <alternativeName>
        <fullName evidence="10">Nucleoporin GLE1</fullName>
    </alternativeName>
</protein>
<feature type="compositionally biased region" description="Basic and acidic residues" evidence="11">
    <location>
        <begin position="173"/>
        <end position="190"/>
    </location>
</feature>
<accession>A0AAF0ER06</accession>
<evidence type="ECO:0000256" key="9">
    <source>
        <dbReference type="ARBA" id="ARBA00026227"/>
    </source>
</evidence>
<sequence>MTSRLAQVAPRRPTGRYVYESDSDDDIAVYGQGNAAAAAAAAAAAIAVASLEYSSDEESDLDSPPAGAARTLALANAIDPWDEWDQQCRQQAWRAASRNTVPRATSVQPKHDDVNELESMLSRFQLQQREAEARDKAEFEQRNAKLWDGIEKAIREAEKRAAHEAEQLAAARKRQEQAEAEAKRAREAEQARIAAEQRAAAEKRAKEEEQAKERLAAEAEAKRTAGMRGGDAIWPPAKAEYDEWTREMTRIKQDILPKIRENPDMRKRAFAAKRAITPKIGQLTNSASEITRITDAIDQVLREARNEGEIMYTWALNHLAKCLIRQAEQEVAAKQDTAFPLARVALGLVLLGHDIGTVLMARLVKKCPWVLGYVPPRDGLAEDAYRRKLGFKTSDETSQLYASRMSGICALYFAVLQSSISETVRTIKTSETPETLAGRVPESLRPSRMWTWQVRSMTPPHTQQPLVPALWCTFAEVAGPASLTRYGKQAAKLWRLLLGGVREHKLGPSGGPEHDAVHAALVKLQLVLEAWEQGSLDAHTTGGRYMDS</sequence>
<evidence type="ECO:0000313" key="12">
    <source>
        <dbReference type="EMBL" id="WFD33294.1"/>
    </source>
</evidence>
<organism evidence="12 13">
    <name type="scientific">Malassezia cuniculi</name>
    <dbReference type="NCBI Taxonomy" id="948313"/>
    <lineage>
        <taxon>Eukaryota</taxon>
        <taxon>Fungi</taxon>
        <taxon>Dikarya</taxon>
        <taxon>Basidiomycota</taxon>
        <taxon>Ustilaginomycotina</taxon>
        <taxon>Malasseziomycetes</taxon>
        <taxon>Malasseziales</taxon>
        <taxon>Malasseziaceae</taxon>
        <taxon>Malassezia</taxon>
    </lineage>
</organism>
<evidence type="ECO:0000256" key="3">
    <source>
        <dbReference type="ARBA" id="ARBA00022448"/>
    </source>
</evidence>
<keyword evidence="6" id="KW-0811">Translocation</keyword>
<proteinExistence type="inferred from homology"/>
<comment type="subcellular location">
    <subcellularLocation>
        <location evidence="1">Nucleus</location>
        <location evidence="1">Nuclear pore complex</location>
    </subcellularLocation>
</comment>
<evidence type="ECO:0000256" key="6">
    <source>
        <dbReference type="ARBA" id="ARBA00023010"/>
    </source>
</evidence>
<evidence type="ECO:0000256" key="2">
    <source>
        <dbReference type="ARBA" id="ARBA00011056"/>
    </source>
</evidence>
<keyword evidence="5" id="KW-0653">Protein transport</keyword>
<evidence type="ECO:0000256" key="5">
    <source>
        <dbReference type="ARBA" id="ARBA00022927"/>
    </source>
</evidence>
<dbReference type="GO" id="GO:0031369">
    <property type="term" value="F:translation initiation factor binding"/>
    <property type="evidence" value="ECO:0007669"/>
    <property type="project" value="TreeGrafter"/>
</dbReference>
<feature type="compositionally biased region" description="Basic and acidic residues" evidence="11">
    <location>
        <begin position="199"/>
        <end position="214"/>
    </location>
</feature>
<dbReference type="GO" id="GO:0016973">
    <property type="term" value="P:poly(A)+ mRNA export from nucleus"/>
    <property type="evidence" value="ECO:0007669"/>
    <property type="project" value="InterPro"/>
</dbReference>
<dbReference type="GO" id="GO:0005737">
    <property type="term" value="C:cytoplasm"/>
    <property type="evidence" value="ECO:0007669"/>
    <property type="project" value="TreeGrafter"/>
</dbReference>
<dbReference type="GO" id="GO:0000822">
    <property type="term" value="F:inositol hexakisphosphate binding"/>
    <property type="evidence" value="ECO:0007669"/>
    <property type="project" value="TreeGrafter"/>
</dbReference>
<evidence type="ECO:0000256" key="10">
    <source>
        <dbReference type="ARBA" id="ARBA00029983"/>
    </source>
</evidence>
<dbReference type="AlphaFoldDB" id="A0AAF0ER06"/>
<dbReference type="Proteomes" id="UP001219933">
    <property type="component" value="Chromosome 1"/>
</dbReference>
<evidence type="ECO:0000256" key="8">
    <source>
        <dbReference type="ARBA" id="ARBA00023242"/>
    </source>
</evidence>
<dbReference type="PANTHER" id="PTHR12960">
    <property type="entry name" value="GLE-1-RELATED"/>
    <property type="match status" value="1"/>
</dbReference>
<dbReference type="PANTHER" id="PTHR12960:SF0">
    <property type="entry name" value="MRNA EXPORT FACTOR GLE1"/>
    <property type="match status" value="1"/>
</dbReference>
<keyword evidence="8" id="KW-0539">Nucleus</keyword>
<keyword evidence="3" id="KW-0813">Transport</keyword>
<feature type="region of interest" description="Disordered" evidence="11">
    <location>
        <begin position="165"/>
        <end position="214"/>
    </location>
</feature>
<dbReference type="InterPro" id="IPR012476">
    <property type="entry name" value="GLE1"/>
</dbReference>
<keyword evidence="13" id="KW-1185">Reference proteome</keyword>